<evidence type="ECO:0000313" key="2">
    <source>
        <dbReference type="EMBL" id="SDE72221.1"/>
    </source>
</evidence>
<protein>
    <recommendedName>
        <fullName evidence="1">DUF7673 domain-containing protein</fullName>
    </recommendedName>
</protein>
<dbReference type="InterPro" id="IPR056090">
    <property type="entry name" value="DUF7673"/>
</dbReference>
<name>A0A1G7F8L6_9BURK</name>
<dbReference type="Pfam" id="PF24720">
    <property type="entry name" value="DUF7673"/>
    <property type="match status" value="1"/>
</dbReference>
<evidence type="ECO:0000259" key="1">
    <source>
        <dbReference type="Pfam" id="PF24720"/>
    </source>
</evidence>
<dbReference type="OrthoDB" id="6717082at2"/>
<organism evidence="2 3">
    <name type="scientific">Paracidovorax valerianellae</name>
    <dbReference type="NCBI Taxonomy" id="187868"/>
    <lineage>
        <taxon>Bacteria</taxon>
        <taxon>Pseudomonadati</taxon>
        <taxon>Pseudomonadota</taxon>
        <taxon>Betaproteobacteria</taxon>
        <taxon>Burkholderiales</taxon>
        <taxon>Comamonadaceae</taxon>
        <taxon>Paracidovorax</taxon>
    </lineage>
</organism>
<reference evidence="2 3" key="1">
    <citation type="submission" date="2016-10" db="EMBL/GenBank/DDBJ databases">
        <authorList>
            <person name="de Groot N.N."/>
        </authorList>
    </citation>
    <scope>NUCLEOTIDE SEQUENCE [LARGE SCALE GENOMIC DNA]</scope>
    <source>
        <strain evidence="2 3">DSM 16619</strain>
    </source>
</reference>
<sequence>MSNKHTVVMVHVPTGSEEAFFKVYEEFVNALRTKSEKPPRKLMEMYFSPPSDEDRYQLEQRGVESLKILLRIAQGEARHARYIARFLAGLYNGDLFSFNLNDLRWLDESLYAHVIAVLHMDCRLRKQDVPHYFDNGEVLWATMIARWGFKDMVTHRSPPRKG</sequence>
<accession>A0A1G7F8L6</accession>
<dbReference type="STRING" id="187868.SAMN05192589_12730"/>
<gene>
    <name evidence="2" type="ORF">SAMN05192589_12730</name>
</gene>
<dbReference type="Proteomes" id="UP000198781">
    <property type="component" value="Unassembled WGS sequence"/>
</dbReference>
<dbReference type="AlphaFoldDB" id="A0A1G7F8L6"/>
<dbReference type="RefSeq" id="WP_092746117.1">
    <property type="nucleotide sequence ID" value="NZ_FMZC01000027.1"/>
</dbReference>
<dbReference type="EMBL" id="FMZC01000027">
    <property type="protein sequence ID" value="SDE72221.1"/>
    <property type="molecule type" value="Genomic_DNA"/>
</dbReference>
<keyword evidence="3" id="KW-1185">Reference proteome</keyword>
<proteinExistence type="predicted"/>
<feature type="domain" description="DUF7673" evidence="1">
    <location>
        <begin position="64"/>
        <end position="148"/>
    </location>
</feature>
<evidence type="ECO:0000313" key="3">
    <source>
        <dbReference type="Proteomes" id="UP000198781"/>
    </source>
</evidence>